<evidence type="ECO:0000313" key="1">
    <source>
        <dbReference type="Proteomes" id="UP000887540"/>
    </source>
</evidence>
<dbReference type="AlphaFoldDB" id="A0A914DDZ7"/>
<reference evidence="2" key="1">
    <citation type="submission" date="2022-11" db="UniProtKB">
        <authorList>
            <consortium name="WormBaseParasite"/>
        </authorList>
    </citation>
    <scope>IDENTIFICATION</scope>
</reference>
<protein>
    <submittedName>
        <fullName evidence="2">Uncharacterized protein</fullName>
    </submittedName>
</protein>
<organism evidence="1 2">
    <name type="scientific">Acrobeloides nanus</name>
    <dbReference type="NCBI Taxonomy" id="290746"/>
    <lineage>
        <taxon>Eukaryota</taxon>
        <taxon>Metazoa</taxon>
        <taxon>Ecdysozoa</taxon>
        <taxon>Nematoda</taxon>
        <taxon>Chromadorea</taxon>
        <taxon>Rhabditida</taxon>
        <taxon>Tylenchina</taxon>
        <taxon>Cephalobomorpha</taxon>
        <taxon>Cephaloboidea</taxon>
        <taxon>Cephalobidae</taxon>
        <taxon>Acrobeloides</taxon>
    </lineage>
</organism>
<accession>A0A914DDZ7</accession>
<keyword evidence="1" id="KW-1185">Reference proteome</keyword>
<dbReference type="WBParaSite" id="ACRNAN_scaffold22868.g17160.t1">
    <property type="protein sequence ID" value="ACRNAN_scaffold22868.g17160.t1"/>
    <property type="gene ID" value="ACRNAN_scaffold22868.g17160"/>
</dbReference>
<dbReference type="Proteomes" id="UP000887540">
    <property type="component" value="Unplaced"/>
</dbReference>
<name>A0A914DDZ7_9BILA</name>
<evidence type="ECO:0000313" key="2">
    <source>
        <dbReference type="WBParaSite" id="ACRNAN_scaffold22868.g17160.t1"/>
    </source>
</evidence>
<proteinExistence type="predicted"/>
<sequence length="73" mass="8099">MITAFASSTLMWIGYSLEECLRTRRIHAQENQNNSMPKKEADSFTIQVVATNEVLSSNHGNVTLQASALSDKL</sequence>